<evidence type="ECO:0000256" key="1">
    <source>
        <dbReference type="SAM" id="SignalP"/>
    </source>
</evidence>
<keyword evidence="1" id="KW-0732">Signal</keyword>
<sequence>MKIFVLAAASIAMTGLAPVALAAPATAAQHRVVTRTRVVTHTGPAGHYRYRTRHVCRTHWRHHHLVRVCRNVRYRVRY</sequence>
<feature type="chain" id="PRO_5021453758" evidence="1">
    <location>
        <begin position="23"/>
        <end position="78"/>
    </location>
</feature>
<evidence type="ECO:0000313" key="3">
    <source>
        <dbReference type="Proteomes" id="UP000318413"/>
    </source>
</evidence>
<name>A0A502CGB7_9SPHN</name>
<reference evidence="2 3" key="1">
    <citation type="journal article" date="2019" name="Environ. Microbiol.">
        <title>Species interactions and distinct microbial communities in high Arctic permafrost affected cryosols are associated with the CH4 and CO2 gas fluxes.</title>
        <authorList>
            <person name="Altshuler I."/>
            <person name="Hamel J."/>
            <person name="Turney S."/>
            <person name="Magnuson E."/>
            <person name="Levesque R."/>
            <person name="Greer C."/>
            <person name="Whyte L.G."/>
        </authorList>
    </citation>
    <scope>NUCLEOTIDE SEQUENCE [LARGE SCALE GENOMIC DNA]</scope>
    <source>
        <strain evidence="2 3">S5.1</strain>
    </source>
</reference>
<keyword evidence="3" id="KW-1185">Reference proteome</keyword>
<evidence type="ECO:0000313" key="2">
    <source>
        <dbReference type="EMBL" id="TPG12207.1"/>
    </source>
</evidence>
<organism evidence="2 3">
    <name type="scientific">Sphingomonas oligophenolica</name>
    <dbReference type="NCBI Taxonomy" id="301154"/>
    <lineage>
        <taxon>Bacteria</taxon>
        <taxon>Pseudomonadati</taxon>
        <taxon>Pseudomonadota</taxon>
        <taxon>Alphaproteobacteria</taxon>
        <taxon>Sphingomonadales</taxon>
        <taxon>Sphingomonadaceae</taxon>
        <taxon>Sphingomonas</taxon>
    </lineage>
</organism>
<dbReference type="AlphaFoldDB" id="A0A502CGB7"/>
<protein>
    <submittedName>
        <fullName evidence="2">Uncharacterized protein</fullName>
    </submittedName>
</protein>
<proteinExistence type="predicted"/>
<comment type="caution">
    <text evidence="2">The sequence shown here is derived from an EMBL/GenBank/DDBJ whole genome shotgun (WGS) entry which is preliminary data.</text>
</comment>
<gene>
    <name evidence="2" type="ORF">EAH84_10195</name>
</gene>
<feature type="signal peptide" evidence="1">
    <location>
        <begin position="1"/>
        <end position="22"/>
    </location>
</feature>
<dbReference type="Proteomes" id="UP000318413">
    <property type="component" value="Unassembled WGS sequence"/>
</dbReference>
<accession>A0A502CGB7</accession>
<dbReference type="RefSeq" id="WP_140871599.1">
    <property type="nucleotide sequence ID" value="NZ_RCZK01000007.1"/>
</dbReference>
<dbReference type="EMBL" id="RCZK01000007">
    <property type="protein sequence ID" value="TPG12207.1"/>
    <property type="molecule type" value="Genomic_DNA"/>
</dbReference>